<sequence length="659" mass="73860">MDPKQALRHTCPSCENIVVDLTQLDGVLLRNGRIEWEGRPLDLGKTELSKTVAEAAQDAINGCALMAYLLRNHTESKTLESKLSISARLSEGFCEMDFAWPLDSGQFEIFASSVSPDSSDDVNSAFKYLVPAPNLSPATPKGFQQARDWLMDCLENHTACHLWTPKEQINFMPTRLLSVLSDSDESVVIIKSAELKEVQPYAALSYCWGGDQICKTTMGNLRNPERLIKDLPLTIQDAIRTTREIGFTYLWVDSMCIIQDDDEDKEREIVQMQMIYSCAGIVIAATAADACTKGFLHPRQDCQMFELQALFRKGEKGTIVVVPKEGKGYHEPLARRAWTFQECSLAPRILSYGTRQVRFFCLQQHSLAGSGDGGTVPLRYREDAGFMHITEGLAQISGSKLKTYYVWPWLHYCEQYSRRYLTFPGDKLVAISAVAQYIAGQSLFGKYFAGLWEYNLLGQLGWNMFTGEIAMRPKDYRAPSWSWASIDGRPAWMDVQLVKDKDFTCRVLKVTVTPSSSLAPFSAVNSASIDITGRSREAIWRRSAGKLLDSDTKDEIITTDGPRAKYRIYADAADDFSEDDARVVLLEMIGPKTSTPILRRLGLSSGNVLVQIMLLKQRDDGAHSRVGILKCYSHVGLVRTRVTAKHKLPGFEKRTLTIV</sequence>
<keyword evidence="2" id="KW-1185">Reference proteome</keyword>
<evidence type="ECO:0000313" key="2">
    <source>
        <dbReference type="Proteomes" id="UP000504637"/>
    </source>
</evidence>
<evidence type="ECO:0000259" key="1">
    <source>
        <dbReference type="Pfam" id="PF06985"/>
    </source>
</evidence>
<dbReference type="PANTHER" id="PTHR33112:SF16">
    <property type="entry name" value="HETEROKARYON INCOMPATIBILITY DOMAIN-CONTAINING PROTEIN"/>
    <property type="match status" value="1"/>
</dbReference>
<dbReference type="RefSeq" id="XP_033458872.1">
    <property type="nucleotide sequence ID" value="XM_033605227.1"/>
</dbReference>
<dbReference type="InterPro" id="IPR010730">
    <property type="entry name" value="HET"/>
</dbReference>
<reference evidence="3" key="3">
    <citation type="submission" date="2025-08" db="UniProtKB">
        <authorList>
            <consortium name="RefSeq"/>
        </authorList>
    </citation>
    <scope>IDENTIFICATION</scope>
    <source>
        <strain evidence="3">CBS 342.82</strain>
    </source>
</reference>
<reference evidence="3" key="1">
    <citation type="submission" date="2020-01" db="EMBL/GenBank/DDBJ databases">
        <authorList>
            <consortium name="DOE Joint Genome Institute"/>
            <person name="Haridas S."/>
            <person name="Albert R."/>
            <person name="Binder M."/>
            <person name="Bloem J."/>
            <person name="Labutti K."/>
            <person name="Salamov A."/>
            <person name="Andreopoulos B."/>
            <person name="Baker S.E."/>
            <person name="Barry K."/>
            <person name="Bills G."/>
            <person name="Bluhm B.H."/>
            <person name="Cannon C."/>
            <person name="Castanera R."/>
            <person name="Culley D.E."/>
            <person name="Daum C."/>
            <person name="Ezra D."/>
            <person name="Gonzalez J.B."/>
            <person name="Henrissat B."/>
            <person name="Kuo A."/>
            <person name="Liang C."/>
            <person name="Lipzen A."/>
            <person name="Lutzoni F."/>
            <person name="Magnuson J."/>
            <person name="Mondo S."/>
            <person name="Nolan M."/>
            <person name="Ohm R."/>
            <person name="Pangilinan J."/>
            <person name="Park H.-J."/>
            <person name="Ramirez L."/>
            <person name="Alfaro M."/>
            <person name="Sun H."/>
            <person name="Tritt A."/>
            <person name="Yoshinaga Y."/>
            <person name="Zwiers L.-H."/>
            <person name="Turgeon B.G."/>
            <person name="Goodwin S.B."/>
            <person name="Spatafora J.W."/>
            <person name="Crous P.W."/>
            <person name="Grigoriev I.V."/>
        </authorList>
    </citation>
    <scope>NUCLEOTIDE SEQUENCE</scope>
    <source>
        <strain evidence="3">CBS 342.82</strain>
    </source>
</reference>
<evidence type="ECO:0000313" key="3">
    <source>
        <dbReference type="RefSeq" id="XP_033458872.1"/>
    </source>
</evidence>
<dbReference type="Proteomes" id="UP000504637">
    <property type="component" value="Unplaced"/>
</dbReference>
<feature type="domain" description="Heterokaryon incompatibility" evidence="1">
    <location>
        <begin position="201"/>
        <end position="342"/>
    </location>
</feature>
<dbReference type="OrthoDB" id="5125733at2759"/>
<protein>
    <submittedName>
        <fullName evidence="3">HET-domain-containing protein</fullName>
    </submittedName>
</protein>
<dbReference type="GeneID" id="54363027"/>
<reference evidence="3" key="2">
    <citation type="submission" date="2020-04" db="EMBL/GenBank/DDBJ databases">
        <authorList>
            <consortium name="NCBI Genome Project"/>
        </authorList>
    </citation>
    <scope>NUCLEOTIDE SEQUENCE</scope>
    <source>
        <strain evidence="3">CBS 342.82</strain>
    </source>
</reference>
<dbReference type="AlphaFoldDB" id="A0A6J3M1D7"/>
<organism evidence="3">
    <name type="scientific">Dissoconium aciculare CBS 342.82</name>
    <dbReference type="NCBI Taxonomy" id="1314786"/>
    <lineage>
        <taxon>Eukaryota</taxon>
        <taxon>Fungi</taxon>
        <taxon>Dikarya</taxon>
        <taxon>Ascomycota</taxon>
        <taxon>Pezizomycotina</taxon>
        <taxon>Dothideomycetes</taxon>
        <taxon>Dothideomycetidae</taxon>
        <taxon>Mycosphaerellales</taxon>
        <taxon>Dissoconiaceae</taxon>
        <taxon>Dissoconium</taxon>
    </lineage>
</organism>
<name>A0A6J3M1D7_9PEZI</name>
<accession>A0A6J3M1D7</accession>
<dbReference type="PANTHER" id="PTHR33112">
    <property type="entry name" value="DOMAIN PROTEIN, PUTATIVE-RELATED"/>
    <property type="match status" value="1"/>
</dbReference>
<dbReference type="Pfam" id="PF06985">
    <property type="entry name" value="HET"/>
    <property type="match status" value="1"/>
</dbReference>
<gene>
    <name evidence="3" type="ORF">K489DRAFT_381835</name>
</gene>
<proteinExistence type="predicted"/>